<feature type="region of interest" description="Disordered" evidence="1">
    <location>
        <begin position="187"/>
        <end position="207"/>
    </location>
</feature>
<keyword evidence="2" id="KW-1133">Transmembrane helix</keyword>
<feature type="compositionally biased region" description="Basic and acidic residues" evidence="1">
    <location>
        <begin position="197"/>
        <end position="206"/>
    </location>
</feature>
<feature type="compositionally biased region" description="Polar residues" evidence="1">
    <location>
        <begin position="565"/>
        <end position="594"/>
    </location>
</feature>
<name>A0A8H4P9A5_9HYPO</name>
<feature type="region of interest" description="Disordered" evidence="1">
    <location>
        <begin position="488"/>
        <end position="514"/>
    </location>
</feature>
<keyword evidence="2" id="KW-0472">Membrane</keyword>
<dbReference type="Proteomes" id="UP000554235">
    <property type="component" value="Unassembled WGS sequence"/>
</dbReference>
<evidence type="ECO:0000256" key="1">
    <source>
        <dbReference type="SAM" id="MobiDB-lite"/>
    </source>
</evidence>
<keyword evidence="2" id="KW-0812">Transmembrane</keyword>
<proteinExistence type="predicted"/>
<sequence>MGTLLRLTWEAWKATSPAKEFTEAGNSLHAHLRREVTPAVCYDDCDGAYKIGLSMGKNDTLCASDGSFMQSYENCKQCMEDNSDDPETSDVETQFDRFLKFCEGKNVTTAGCDDCTTSLVTDWQGSIVTVVMGPNSVAATQSLSKLNNSSGPDIATIVGPVVPSVVLLLVLAVLGFWWHRRRQRSKTGVAQVEEGEGEPKVDKAQLHSDCVARPTFELEGSMPVVLDPTTRKEGEMPANEVAAYEKPAEGDPTGETSQEENSRDVQEGRTVDNPGSSKQSVRSFLGADEVVKRDPSMHFHLRRDTTPSVCYDDCNSAYKIGLSDGDNTDNLCNQNGSFMQVYNSCLDCVKDNSDSSKDSVEEDVQDEFKQFLDKCKDKGSATSVAADKKIVPSSACAKCATTVLTDYTGGHITVVLGTKTGAQTASLSNFFTVTRTVSTTETVRPGGGSKDDDGPSTAVIVGPVVPSVILLAAVAFFGFRWWKRRRTPKAAETPMSSPLPPPPANAAEPEPKVEYKAQLPSDCVPRPTFELEGSVPTAPSSNGDTAIEAEMPANEVPAHEMPAEVNSSGLKPPDGTNNIGTSPRTRSLALSSQYPGIVPETASRTRSDPGLGAASDAIQGLAG</sequence>
<gene>
    <name evidence="3" type="ORF">FALBO_11013</name>
</gene>
<feature type="compositionally biased region" description="Basic and acidic residues" evidence="1">
    <location>
        <begin position="260"/>
        <end position="270"/>
    </location>
</feature>
<organism evidence="3 4">
    <name type="scientific">Fusarium albosuccineum</name>
    <dbReference type="NCBI Taxonomy" id="1237068"/>
    <lineage>
        <taxon>Eukaryota</taxon>
        <taxon>Fungi</taxon>
        <taxon>Dikarya</taxon>
        <taxon>Ascomycota</taxon>
        <taxon>Pezizomycotina</taxon>
        <taxon>Sordariomycetes</taxon>
        <taxon>Hypocreomycetidae</taxon>
        <taxon>Hypocreales</taxon>
        <taxon>Nectriaceae</taxon>
        <taxon>Fusarium</taxon>
        <taxon>Fusarium decemcellulare species complex</taxon>
    </lineage>
</organism>
<feature type="transmembrane region" description="Helical" evidence="2">
    <location>
        <begin position="154"/>
        <end position="178"/>
    </location>
</feature>
<protein>
    <submittedName>
        <fullName evidence="3">Uncharacterized protein</fullName>
    </submittedName>
</protein>
<dbReference type="Gene3D" id="1.20.5.510">
    <property type="entry name" value="Single helix bin"/>
    <property type="match status" value="1"/>
</dbReference>
<feature type="compositionally biased region" description="Polar residues" evidence="1">
    <location>
        <begin position="273"/>
        <end position="282"/>
    </location>
</feature>
<evidence type="ECO:0000256" key="2">
    <source>
        <dbReference type="SAM" id="Phobius"/>
    </source>
</evidence>
<comment type="caution">
    <text evidence="3">The sequence shown here is derived from an EMBL/GenBank/DDBJ whole genome shotgun (WGS) entry which is preliminary data.</text>
</comment>
<feature type="region of interest" description="Disordered" evidence="1">
    <location>
        <begin position="221"/>
        <end position="283"/>
    </location>
</feature>
<keyword evidence="4" id="KW-1185">Reference proteome</keyword>
<dbReference type="PANTHER" id="PTHR38122">
    <property type="entry name" value="GLYCOPROTEIN X"/>
    <property type="match status" value="1"/>
</dbReference>
<dbReference type="EMBL" id="JAADYS010001577">
    <property type="protein sequence ID" value="KAF4462168.1"/>
    <property type="molecule type" value="Genomic_DNA"/>
</dbReference>
<evidence type="ECO:0000313" key="3">
    <source>
        <dbReference type="EMBL" id="KAF4462168.1"/>
    </source>
</evidence>
<evidence type="ECO:0000313" key="4">
    <source>
        <dbReference type="Proteomes" id="UP000554235"/>
    </source>
</evidence>
<accession>A0A8H4P9A5</accession>
<reference evidence="3 4" key="1">
    <citation type="submission" date="2020-01" db="EMBL/GenBank/DDBJ databases">
        <title>Identification and distribution of gene clusters putatively required for synthesis of sphingolipid metabolism inhibitors in phylogenetically diverse species of the filamentous fungus Fusarium.</title>
        <authorList>
            <person name="Kim H.-S."/>
            <person name="Busman M."/>
            <person name="Brown D.W."/>
            <person name="Divon H."/>
            <person name="Uhlig S."/>
            <person name="Proctor R.H."/>
        </authorList>
    </citation>
    <scope>NUCLEOTIDE SEQUENCE [LARGE SCALE GENOMIC DNA]</scope>
    <source>
        <strain evidence="3 4">NRRL 20459</strain>
    </source>
</reference>
<feature type="region of interest" description="Disordered" evidence="1">
    <location>
        <begin position="559"/>
        <end position="623"/>
    </location>
</feature>
<dbReference type="PANTHER" id="PTHR38122:SF1">
    <property type="entry name" value="GLYCOPROTEIN X"/>
    <property type="match status" value="1"/>
</dbReference>
<dbReference type="OrthoDB" id="5414836at2759"/>
<dbReference type="AlphaFoldDB" id="A0A8H4P9A5"/>
<feature type="transmembrane region" description="Helical" evidence="2">
    <location>
        <begin position="458"/>
        <end position="479"/>
    </location>
</feature>